<dbReference type="CDD" id="cd06225">
    <property type="entry name" value="HAMP"/>
    <property type="match status" value="1"/>
</dbReference>
<evidence type="ECO:0000256" key="6">
    <source>
        <dbReference type="ARBA" id="ARBA00029447"/>
    </source>
</evidence>
<evidence type="ECO:0000256" key="1">
    <source>
        <dbReference type="ARBA" id="ARBA00004141"/>
    </source>
</evidence>
<evidence type="ECO:0000256" key="9">
    <source>
        <dbReference type="SAM" id="Phobius"/>
    </source>
</evidence>
<comment type="similarity">
    <text evidence="6">Belongs to the methyl-accepting chemotaxis (MCP) protein family.</text>
</comment>
<dbReference type="Pfam" id="PF00672">
    <property type="entry name" value="HAMP"/>
    <property type="match status" value="1"/>
</dbReference>
<comment type="subcellular location">
    <subcellularLocation>
        <location evidence="1">Membrane</location>
        <topology evidence="1">Multi-pass membrane protein</topology>
    </subcellularLocation>
</comment>
<evidence type="ECO:0000259" key="10">
    <source>
        <dbReference type="PROSITE" id="PS50111"/>
    </source>
</evidence>
<sequence>MFNQLTIKHKLSFPIVILALIIAVITVINVLQARHQESLNEELNHTVQPVLDNLKDGYRDLYQVITAAQGLTLAKNQNDIDYSIAEFKDNAYRVVPRLNKVNELISAGYLTTNHQNEVSTLINATKNWVSIYEPMFAKPQESTEYYEQNRTQLDSQFQVMRQQLKAINQLIEEVKIQLKTEISDSITYSKLVLEVGAIIAIILVIISFVISHKLVLKPIHNISKAMADIANGDGDGDGDGDLTKRMEVMNNDELGQLAISFNQFMTRIHSTVEQVIISSNAVRAEMENIKTLTQSVAEFSGQQQQESEMVATAVNEMQATSQNVSSNANEAAQASTKADTETHNTNQILSNTISSIETLSSEIDNASLVIHNLDSDVSNIASILDVIRGIADQTNLLALNAAIEAARAGEQGRGFAVVADEVRSLASRTQESTGEIQIMIEKLQNGAHKAVSVMDASKDSSQQTIHSASSASESLKEIIASISLMNEMNSQIATAASQQNGVSEEVNNNVIRILDNSNNMVEMVSSSENACLSLSAQCEVLDDLVAQFKV</sequence>
<protein>
    <submittedName>
        <fullName evidence="12">Methyl-accepting chemotaxis protein PctB</fullName>
    </submittedName>
</protein>
<dbReference type="GO" id="GO:0016020">
    <property type="term" value="C:membrane"/>
    <property type="evidence" value="ECO:0007669"/>
    <property type="project" value="UniProtKB-SubCell"/>
</dbReference>
<dbReference type="Pfam" id="PF00015">
    <property type="entry name" value="MCPsignal"/>
    <property type="match status" value="1"/>
</dbReference>
<feature type="domain" description="HAMP" evidence="11">
    <location>
        <begin position="213"/>
        <end position="273"/>
    </location>
</feature>
<feature type="region of interest" description="Disordered" evidence="8">
    <location>
        <begin position="322"/>
        <end position="342"/>
    </location>
</feature>
<evidence type="ECO:0000256" key="2">
    <source>
        <dbReference type="ARBA" id="ARBA00022692"/>
    </source>
</evidence>
<feature type="domain" description="Methyl-accepting transducer" evidence="10">
    <location>
        <begin position="278"/>
        <end position="514"/>
    </location>
</feature>
<dbReference type="GO" id="GO:0006935">
    <property type="term" value="P:chemotaxis"/>
    <property type="evidence" value="ECO:0007669"/>
    <property type="project" value="UniProtKB-ARBA"/>
</dbReference>
<dbReference type="InterPro" id="IPR003660">
    <property type="entry name" value="HAMP_dom"/>
</dbReference>
<dbReference type="InterPro" id="IPR004089">
    <property type="entry name" value="MCPsignal_dom"/>
</dbReference>
<dbReference type="PANTHER" id="PTHR32089:SF119">
    <property type="entry name" value="METHYL-ACCEPTING CHEMOTAXIS PROTEIN CTPL"/>
    <property type="match status" value="1"/>
</dbReference>
<evidence type="ECO:0000256" key="5">
    <source>
        <dbReference type="ARBA" id="ARBA00023224"/>
    </source>
</evidence>
<keyword evidence="3 9" id="KW-1133">Transmembrane helix</keyword>
<dbReference type="Gene3D" id="1.10.287.950">
    <property type="entry name" value="Methyl-accepting chemotaxis protein"/>
    <property type="match status" value="1"/>
</dbReference>
<evidence type="ECO:0000313" key="12">
    <source>
        <dbReference type="EMBL" id="VVV03293.1"/>
    </source>
</evidence>
<proteinExistence type="inferred from homology"/>
<dbReference type="FunFam" id="1.10.287.950:FF:000001">
    <property type="entry name" value="Methyl-accepting chemotaxis sensory transducer"/>
    <property type="match status" value="1"/>
</dbReference>
<evidence type="ECO:0000259" key="11">
    <source>
        <dbReference type="PROSITE" id="PS50885"/>
    </source>
</evidence>
<evidence type="ECO:0000256" key="7">
    <source>
        <dbReference type="PROSITE-ProRule" id="PRU00284"/>
    </source>
</evidence>
<dbReference type="PROSITE" id="PS50885">
    <property type="entry name" value="HAMP"/>
    <property type="match status" value="1"/>
</dbReference>
<dbReference type="PROSITE" id="PS50111">
    <property type="entry name" value="CHEMOTAXIS_TRANSDUC_2"/>
    <property type="match status" value="1"/>
</dbReference>
<keyword evidence="5 7" id="KW-0807">Transducer</keyword>
<dbReference type="SMART" id="SM00304">
    <property type="entry name" value="HAMP"/>
    <property type="match status" value="1"/>
</dbReference>
<gene>
    <name evidence="12" type="primary">pctB_2</name>
    <name evidence="12" type="ORF">AW0309160_00661</name>
</gene>
<evidence type="ECO:0000256" key="3">
    <source>
        <dbReference type="ARBA" id="ARBA00022989"/>
    </source>
</evidence>
<accession>A0A5Q4YZ67</accession>
<dbReference type="SUPFAM" id="SSF58104">
    <property type="entry name" value="Methyl-accepting chemotaxis protein (MCP) signaling domain"/>
    <property type="match status" value="1"/>
</dbReference>
<dbReference type="EMBL" id="LR721750">
    <property type="protein sequence ID" value="VVV03293.1"/>
    <property type="molecule type" value="Genomic_DNA"/>
</dbReference>
<dbReference type="GO" id="GO:0007165">
    <property type="term" value="P:signal transduction"/>
    <property type="evidence" value="ECO:0007669"/>
    <property type="project" value="UniProtKB-KW"/>
</dbReference>
<dbReference type="CDD" id="cd11386">
    <property type="entry name" value="MCP_signal"/>
    <property type="match status" value="1"/>
</dbReference>
<dbReference type="AlphaFoldDB" id="A0A5Q4YZ67"/>
<evidence type="ECO:0000256" key="8">
    <source>
        <dbReference type="SAM" id="MobiDB-lite"/>
    </source>
</evidence>
<evidence type="ECO:0000256" key="4">
    <source>
        <dbReference type="ARBA" id="ARBA00023136"/>
    </source>
</evidence>
<keyword evidence="4 9" id="KW-0472">Membrane</keyword>
<feature type="transmembrane region" description="Helical" evidence="9">
    <location>
        <begin position="12"/>
        <end position="31"/>
    </location>
</feature>
<keyword evidence="2 9" id="KW-0812">Transmembrane</keyword>
<organism evidence="12">
    <name type="scientific">Aliivibrio wodanis</name>
    <dbReference type="NCBI Taxonomy" id="80852"/>
    <lineage>
        <taxon>Bacteria</taxon>
        <taxon>Pseudomonadati</taxon>
        <taxon>Pseudomonadota</taxon>
        <taxon>Gammaproteobacteria</taxon>
        <taxon>Vibrionales</taxon>
        <taxon>Vibrionaceae</taxon>
        <taxon>Aliivibrio</taxon>
    </lineage>
</organism>
<name>A0A5Q4YZ67_9GAMM</name>
<feature type="transmembrane region" description="Helical" evidence="9">
    <location>
        <begin position="191"/>
        <end position="210"/>
    </location>
</feature>
<dbReference type="SMART" id="SM00283">
    <property type="entry name" value="MA"/>
    <property type="match status" value="1"/>
</dbReference>
<dbReference type="PANTHER" id="PTHR32089">
    <property type="entry name" value="METHYL-ACCEPTING CHEMOTAXIS PROTEIN MCPB"/>
    <property type="match status" value="1"/>
</dbReference>
<reference evidence="12" key="1">
    <citation type="submission" date="2019-09" db="EMBL/GenBank/DDBJ databases">
        <authorList>
            <person name="Hjerde E."/>
        </authorList>
    </citation>
    <scope>NUCLEOTIDE SEQUENCE</scope>
    <source>
        <strain evidence="12">06/09/160</strain>
    </source>
</reference>